<comment type="caution">
    <text evidence="1">The sequence shown here is derived from an EMBL/GenBank/DDBJ whole genome shotgun (WGS) entry which is preliminary data.</text>
</comment>
<protein>
    <submittedName>
        <fullName evidence="1">Uncharacterized protein</fullName>
    </submittedName>
</protein>
<reference evidence="1 2" key="1">
    <citation type="journal article" date="2022" name="bioRxiv">
        <title>Genomics of Preaxostyla Flagellates Illuminates Evolutionary Transitions and the Path Towards Mitochondrial Loss.</title>
        <authorList>
            <person name="Novak L.V.F."/>
            <person name="Treitli S.C."/>
            <person name="Pyrih J."/>
            <person name="Halakuc P."/>
            <person name="Pipaliya S.V."/>
            <person name="Vacek V."/>
            <person name="Brzon O."/>
            <person name="Soukal P."/>
            <person name="Eme L."/>
            <person name="Dacks J.B."/>
            <person name="Karnkowska A."/>
            <person name="Elias M."/>
            <person name="Hampl V."/>
        </authorList>
    </citation>
    <scope>NUCLEOTIDE SEQUENCE [LARGE SCALE GENOMIC DNA]</scope>
    <source>
        <strain evidence="1">NAU3</strain>
        <tissue evidence="1">Gut</tissue>
    </source>
</reference>
<dbReference type="EMBL" id="JARBJD010000129">
    <property type="protein sequence ID" value="KAK2950842.1"/>
    <property type="molecule type" value="Genomic_DNA"/>
</dbReference>
<evidence type="ECO:0000313" key="1">
    <source>
        <dbReference type="EMBL" id="KAK2950842.1"/>
    </source>
</evidence>
<proteinExistence type="predicted"/>
<sequence>MGINSSSGHHLSLSPFTCGVTPLFLRTDPSNFNSIYEMSQSFQSLVKYVSRRKHIDPKTIEQACALLHSLMPSSSSIISVDQILFNLVPPLDGSCLGFTKSVTSLLTSSNEELVHTTLSFLLQIVTFASTTSRFTFLESGLFALLPTSFYKQEMHILAKPNLPLIKLVEWVISNHFKTFTTISEEQRFLHDCIHLVFVHKLFRPVEPFLEFICNNRHRIRDPCDFATLFGTIIESSPCLEHMTLFVLSSPVALAYNDSLEFFEQASIKTSLLLKVLVIFRHSDLDDPAFWKRAQRIRAKLIDEGLSDGLELLFRFSGFEFHHRRDIFLGRRLIHILGGNLPLLVERRV</sequence>
<dbReference type="Proteomes" id="UP001281761">
    <property type="component" value="Unassembled WGS sequence"/>
</dbReference>
<organism evidence="1 2">
    <name type="scientific">Blattamonas nauphoetae</name>
    <dbReference type="NCBI Taxonomy" id="2049346"/>
    <lineage>
        <taxon>Eukaryota</taxon>
        <taxon>Metamonada</taxon>
        <taxon>Preaxostyla</taxon>
        <taxon>Oxymonadida</taxon>
        <taxon>Blattamonas</taxon>
    </lineage>
</organism>
<name>A0ABQ9XEE6_9EUKA</name>
<evidence type="ECO:0000313" key="2">
    <source>
        <dbReference type="Proteomes" id="UP001281761"/>
    </source>
</evidence>
<keyword evidence="2" id="KW-1185">Reference proteome</keyword>
<accession>A0ABQ9XEE6</accession>
<gene>
    <name evidence="1" type="ORF">BLNAU_14260</name>
</gene>